<evidence type="ECO:0000259" key="12">
    <source>
        <dbReference type="Pfam" id="PF01529"/>
    </source>
</evidence>
<protein>
    <recommendedName>
        <fullName evidence="11">Palmitoyltransferase</fullName>
        <ecNumber evidence="11">2.3.1.225</ecNumber>
    </recommendedName>
</protein>
<comment type="similarity">
    <text evidence="9">Belongs to the DHHC palmitoyltransferase family. PFA5 subfamily.</text>
</comment>
<organism evidence="13 14">
    <name type="scientific">Lophiotrema nucula</name>
    <dbReference type="NCBI Taxonomy" id="690887"/>
    <lineage>
        <taxon>Eukaryota</taxon>
        <taxon>Fungi</taxon>
        <taxon>Dikarya</taxon>
        <taxon>Ascomycota</taxon>
        <taxon>Pezizomycotina</taxon>
        <taxon>Dothideomycetes</taxon>
        <taxon>Pleosporomycetidae</taxon>
        <taxon>Pleosporales</taxon>
        <taxon>Lophiotremataceae</taxon>
        <taxon>Lophiotrema</taxon>
    </lineage>
</organism>
<keyword evidence="3 11" id="KW-0812">Transmembrane</keyword>
<dbReference type="PANTHER" id="PTHR22883">
    <property type="entry name" value="ZINC FINGER DHHC DOMAIN CONTAINING PROTEIN"/>
    <property type="match status" value="1"/>
</dbReference>
<dbReference type="InterPro" id="IPR001594">
    <property type="entry name" value="Palmitoyltrfase_DHHC"/>
</dbReference>
<evidence type="ECO:0000256" key="5">
    <source>
        <dbReference type="ARBA" id="ARBA00023136"/>
    </source>
</evidence>
<evidence type="ECO:0000256" key="6">
    <source>
        <dbReference type="ARBA" id="ARBA00023139"/>
    </source>
</evidence>
<dbReference type="GO" id="GO:0016020">
    <property type="term" value="C:membrane"/>
    <property type="evidence" value="ECO:0007669"/>
    <property type="project" value="UniProtKB-SubCell"/>
</dbReference>
<evidence type="ECO:0000256" key="3">
    <source>
        <dbReference type="ARBA" id="ARBA00022692"/>
    </source>
</evidence>
<dbReference type="GO" id="GO:0006612">
    <property type="term" value="P:protein targeting to membrane"/>
    <property type="evidence" value="ECO:0007669"/>
    <property type="project" value="TreeGrafter"/>
</dbReference>
<dbReference type="InterPro" id="IPR039859">
    <property type="entry name" value="PFA4/ZDH16/20/ERF2-like"/>
</dbReference>
<dbReference type="PANTHER" id="PTHR22883:SF23">
    <property type="entry name" value="PALMITOYLTRANSFERASE ZDHHC6"/>
    <property type="match status" value="1"/>
</dbReference>
<comment type="catalytic activity">
    <reaction evidence="10 11">
        <text>L-cysteinyl-[protein] + hexadecanoyl-CoA = S-hexadecanoyl-L-cysteinyl-[protein] + CoA</text>
        <dbReference type="Rhea" id="RHEA:36683"/>
        <dbReference type="Rhea" id="RHEA-COMP:10131"/>
        <dbReference type="Rhea" id="RHEA-COMP:11032"/>
        <dbReference type="ChEBI" id="CHEBI:29950"/>
        <dbReference type="ChEBI" id="CHEBI:57287"/>
        <dbReference type="ChEBI" id="CHEBI:57379"/>
        <dbReference type="ChEBI" id="CHEBI:74151"/>
        <dbReference type="EC" id="2.3.1.225"/>
    </reaction>
</comment>
<evidence type="ECO:0000256" key="2">
    <source>
        <dbReference type="ARBA" id="ARBA00022679"/>
    </source>
</evidence>
<dbReference type="Proteomes" id="UP000799770">
    <property type="component" value="Unassembled WGS sequence"/>
</dbReference>
<evidence type="ECO:0000256" key="9">
    <source>
        <dbReference type="ARBA" id="ARBA00038298"/>
    </source>
</evidence>
<evidence type="ECO:0000256" key="10">
    <source>
        <dbReference type="ARBA" id="ARBA00048048"/>
    </source>
</evidence>
<proteinExistence type="inferred from homology"/>
<accession>A0A6A5YKP9</accession>
<evidence type="ECO:0000256" key="8">
    <source>
        <dbReference type="ARBA" id="ARBA00023315"/>
    </source>
</evidence>
<dbReference type="GO" id="GO:0005794">
    <property type="term" value="C:Golgi apparatus"/>
    <property type="evidence" value="ECO:0007669"/>
    <property type="project" value="TreeGrafter"/>
</dbReference>
<keyword evidence="4 11" id="KW-1133">Transmembrane helix</keyword>
<comment type="subcellular location">
    <subcellularLocation>
        <location evidence="1">Membrane</location>
        <topology evidence="1">Multi-pass membrane protein</topology>
    </subcellularLocation>
</comment>
<gene>
    <name evidence="13" type="ORF">BDV96DRAFT_505702</name>
</gene>
<keyword evidence="2 11" id="KW-0808">Transferase</keyword>
<reference evidence="13" key="1">
    <citation type="journal article" date="2020" name="Stud. Mycol.">
        <title>101 Dothideomycetes genomes: a test case for predicting lifestyles and emergence of pathogens.</title>
        <authorList>
            <person name="Haridas S."/>
            <person name="Albert R."/>
            <person name="Binder M."/>
            <person name="Bloem J."/>
            <person name="Labutti K."/>
            <person name="Salamov A."/>
            <person name="Andreopoulos B."/>
            <person name="Baker S."/>
            <person name="Barry K."/>
            <person name="Bills G."/>
            <person name="Bluhm B."/>
            <person name="Cannon C."/>
            <person name="Castanera R."/>
            <person name="Culley D."/>
            <person name="Daum C."/>
            <person name="Ezra D."/>
            <person name="Gonzalez J."/>
            <person name="Henrissat B."/>
            <person name="Kuo A."/>
            <person name="Liang C."/>
            <person name="Lipzen A."/>
            <person name="Lutzoni F."/>
            <person name="Magnuson J."/>
            <person name="Mondo S."/>
            <person name="Nolan M."/>
            <person name="Ohm R."/>
            <person name="Pangilinan J."/>
            <person name="Park H.-J."/>
            <person name="Ramirez L."/>
            <person name="Alfaro M."/>
            <person name="Sun H."/>
            <person name="Tritt A."/>
            <person name="Yoshinaga Y."/>
            <person name="Zwiers L.-H."/>
            <person name="Turgeon B."/>
            <person name="Goodwin S."/>
            <person name="Spatafora J."/>
            <person name="Crous P."/>
            <person name="Grigoriev I."/>
        </authorList>
    </citation>
    <scope>NUCLEOTIDE SEQUENCE</scope>
    <source>
        <strain evidence="13">CBS 627.86</strain>
    </source>
</reference>
<evidence type="ECO:0000256" key="7">
    <source>
        <dbReference type="ARBA" id="ARBA00023288"/>
    </source>
</evidence>
<feature type="transmembrane region" description="Helical" evidence="11">
    <location>
        <begin position="51"/>
        <end position="72"/>
    </location>
</feature>
<keyword evidence="14" id="KW-1185">Reference proteome</keyword>
<evidence type="ECO:0000256" key="1">
    <source>
        <dbReference type="ARBA" id="ARBA00004141"/>
    </source>
</evidence>
<feature type="transmembrane region" description="Helical" evidence="11">
    <location>
        <begin position="161"/>
        <end position="185"/>
    </location>
</feature>
<feature type="transmembrane region" description="Helical" evidence="11">
    <location>
        <begin position="197"/>
        <end position="223"/>
    </location>
</feature>
<evidence type="ECO:0000256" key="4">
    <source>
        <dbReference type="ARBA" id="ARBA00022989"/>
    </source>
</evidence>
<dbReference type="Pfam" id="PF01529">
    <property type="entry name" value="DHHC"/>
    <property type="match status" value="1"/>
</dbReference>
<dbReference type="AlphaFoldDB" id="A0A6A5YKP9"/>
<evidence type="ECO:0000256" key="11">
    <source>
        <dbReference type="RuleBase" id="RU079119"/>
    </source>
</evidence>
<dbReference type="PROSITE" id="PS50216">
    <property type="entry name" value="DHHC"/>
    <property type="match status" value="1"/>
</dbReference>
<keyword evidence="6" id="KW-0564">Palmitate</keyword>
<dbReference type="GO" id="GO:0005783">
    <property type="term" value="C:endoplasmic reticulum"/>
    <property type="evidence" value="ECO:0007669"/>
    <property type="project" value="TreeGrafter"/>
</dbReference>
<feature type="transmembrane region" description="Helical" evidence="11">
    <location>
        <begin position="20"/>
        <end position="39"/>
    </location>
</feature>
<evidence type="ECO:0000313" key="14">
    <source>
        <dbReference type="Proteomes" id="UP000799770"/>
    </source>
</evidence>
<dbReference type="EC" id="2.3.1.225" evidence="11"/>
<sequence>MDRAMNRGAAVVLPLIEVGLIAYATYALVYSVGVIYLMNPDKSWNIERRRSTGIGLIVVYFVLFAPMALAFMRLVQVIWANPGVVPLGDPTSEKKGLSTKQFDRYDAYTCEYDGLPRWCHDCHNFKPDRSHHSSDLGRCVRRMDHFCPYAGGMISETSHKFFIQFLFYAAVYTGYVLIVMAVFLADRIQKIGSHPGVWIGAVACAGVFFLFTSGMFLTTMYYLSENLTTVESLNRANVTTIAMRGTSPDLSRAVSTANSANCVVTQTTPIITEVQRTNSRSYVVVQTQPGENPWDMGTLPNIKSILGNSVFDWFLPLRMSPCIHPSEAGEYEWGIAVQKLMRENGLGSAYRSRRRRSSHRSSRG</sequence>
<dbReference type="GO" id="GO:0019706">
    <property type="term" value="F:protein-cysteine S-palmitoyltransferase activity"/>
    <property type="evidence" value="ECO:0007669"/>
    <property type="project" value="UniProtKB-EC"/>
</dbReference>
<dbReference type="OrthoDB" id="331948at2759"/>
<keyword evidence="7" id="KW-0449">Lipoprotein</keyword>
<keyword evidence="5 11" id="KW-0472">Membrane</keyword>
<comment type="domain">
    <text evidence="11">The DHHC domain is required for palmitoyltransferase activity.</text>
</comment>
<name>A0A6A5YKP9_9PLEO</name>
<evidence type="ECO:0000313" key="13">
    <source>
        <dbReference type="EMBL" id="KAF2107665.1"/>
    </source>
</evidence>
<dbReference type="EMBL" id="ML977352">
    <property type="protein sequence ID" value="KAF2107665.1"/>
    <property type="molecule type" value="Genomic_DNA"/>
</dbReference>
<feature type="domain" description="Palmitoyltransferase DHHC" evidence="12">
    <location>
        <begin position="116"/>
        <end position="234"/>
    </location>
</feature>
<keyword evidence="8 11" id="KW-0012">Acyltransferase</keyword>